<accession>A0A724X1I4</accession>
<sequence>MKSKDIKLKNWPFDQGARVKLEWIGAPFRYEKKIVLPVYFSGKVNGYYTTEKLIVDWTVLASLRIQHYYVDGVITQPISPNQTEEIIITIDPNYVGYFEQNYSIRGTKYTEISQTFVIKYNGERFYLPLIEVLRGIIAPNAFLLNCLFEMNSFPLYFTEQYESDLLRLHFAFSYNAKYLKNEYLHHLVWLLMNNNARKVYESIASNFHFNDSLKFEWPFQTPIKLKLRVKKTPTGYTVLYIKAMLDKELQVSNLEITHPSLVRHEKSNEPRKRIILPLSTLGDYEADVTVDGRTNEFDEVMTDTLTHEYVDALVITKQRITSSKQREGIDHNTKKTVKAVNNSRSMGDIGGTSLLRGLEVKSLQNTYVNGELADFKEVLNELSRAYFVESVEAYVGELTDIGERSFAFLDDGITPRKYIVAYVKLRNGKEVALLEVERAGRSVSTLIITSLDCSNIKLHIEPLLKYIIFSSGSWLKEGLVKWEKSLAIYKVKHTSNFKKLVFSKISDV</sequence>
<dbReference type="Pfam" id="PF18623">
    <property type="entry name" value="TnsE_C"/>
    <property type="match status" value="1"/>
</dbReference>
<proteinExistence type="predicted"/>
<reference evidence="2" key="1">
    <citation type="journal article" date="2018" name="Genome Biol.">
        <title>SKESA: strategic k-mer extension for scrupulous assemblies.</title>
        <authorList>
            <person name="Souvorov A."/>
            <person name="Agarwala R."/>
            <person name="Lipman D.J."/>
        </authorList>
    </citation>
    <scope>NUCLEOTIDE SEQUENCE</scope>
    <source>
        <strain evidence="2">P125109</strain>
    </source>
</reference>
<protein>
    <recommendedName>
        <fullName evidence="1">TnsE C-terminal domain-containing protein</fullName>
    </recommendedName>
</protein>
<comment type="caution">
    <text evidence="2">The sequence shown here is derived from an EMBL/GenBank/DDBJ whole genome shotgun (WGS) entry which is preliminary data.</text>
</comment>
<reference evidence="2" key="2">
    <citation type="submission" date="2019-01" db="EMBL/GenBank/DDBJ databases">
        <authorList>
            <consortium name="NCBI Pathogen Detection Project"/>
        </authorList>
    </citation>
    <scope>NUCLEOTIDE SEQUENCE</scope>
    <source>
        <strain evidence="2">P125109</strain>
    </source>
</reference>
<dbReference type="EMBL" id="DAAQRD010000132">
    <property type="protein sequence ID" value="HAE0521274.1"/>
    <property type="molecule type" value="Genomic_DNA"/>
</dbReference>
<dbReference type="InterPro" id="IPR041419">
    <property type="entry name" value="TnsE_C"/>
</dbReference>
<evidence type="ECO:0000313" key="2">
    <source>
        <dbReference type="EMBL" id="HAE0521274.1"/>
    </source>
</evidence>
<gene>
    <name evidence="2" type="ORF">G2720_26115</name>
</gene>
<name>A0A724X1I4_SALEP</name>
<organism evidence="2">
    <name type="scientific">Salmonella enteritidis PT4 (strain P125109)</name>
    <dbReference type="NCBI Taxonomy" id="550537"/>
    <lineage>
        <taxon>Bacteria</taxon>
        <taxon>Pseudomonadati</taxon>
        <taxon>Pseudomonadota</taxon>
        <taxon>Gammaproteobacteria</taxon>
        <taxon>Enterobacterales</taxon>
        <taxon>Enterobacteriaceae</taxon>
        <taxon>Salmonella</taxon>
    </lineage>
</organism>
<feature type="domain" description="TnsE C-terminal" evidence="1">
    <location>
        <begin position="374"/>
        <end position="496"/>
    </location>
</feature>
<dbReference type="AlphaFoldDB" id="A0A724X1I4"/>
<evidence type="ECO:0000259" key="1">
    <source>
        <dbReference type="Pfam" id="PF18623"/>
    </source>
</evidence>